<dbReference type="AlphaFoldDB" id="A0A848MR88"/>
<keyword evidence="2" id="KW-1185">Reference proteome</keyword>
<sequence>MQSICPKCGGILDPVSTGYQCKDCHTHFEQQAFCPECQQPLQVLKACGAVDYFCQHGHGLVSKKAVLYHYLPQD</sequence>
<dbReference type="Proteomes" id="UP000585363">
    <property type="component" value="Unassembled WGS sequence"/>
</dbReference>
<keyword evidence="1" id="KW-0067">ATP-binding</keyword>
<dbReference type="EMBL" id="JAADJU010000015">
    <property type="protein sequence ID" value="NMP29531.1"/>
    <property type="molecule type" value="Genomic_DNA"/>
</dbReference>
<evidence type="ECO:0000313" key="2">
    <source>
        <dbReference type="Proteomes" id="UP000585363"/>
    </source>
</evidence>
<reference evidence="1 2" key="2">
    <citation type="submission" date="2020-06" db="EMBL/GenBank/DDBJ databases">
        <title>Polyphasic characterization of a Rahnella strain isolated from tree sap.</title>
        <authorList>
            <person name="Kim I.S."/>
        </authorList>
    </citation>
    <scope>NUCLEOTIDE SEQUENCE [LARGE SCALE GENOMIC DNA]</scope>
    <source>
        <strain evidence="1 2">SAP-1</strain>
    </source>
</reference>
<dbReference type="Pfam" id="PF07191">
    <property type="entry name" value="Zn_ribbon_6"/>
    <property type="match status" value="1"/>
</dbReference>
<dbReference type="RefSeq" id="WP_169405241.1">
    <property type="nucleotide sequence ID" value="NZ_JAADJU010000015.1"/>
</dbReference>
<dbReference type="InterPro" id="IPR029037">
    <property type="entry name" value="DUF1407/YfgJ-like_sf"/>
</dbReference>
<reference evidence="1 2" key="1">
    <citation type="submission" date="2020-01" db="EMBL/GenBank/DDBJ databases">
        <authorList>
            <person name="Lee S.D."/>
        </authorList>
    </citation>
    <scope>NUCLEOTIDE SEQUENCE [LARGE SCALE GENOMIC DNA]</scope>
    <source>
        <strain evidence="1 2">SAP-1</strain>
    </source>
</reference>
<keyword evidence="1" id="KW-0547">Nucleotide-binding</keyword>
<dbReference type="Gene3D" id="2.10.290.10">
    <property type="entry name" value="YfgJ-like"/>
    <property type="match status" value="1"/>
</dbReference>
<accession>A0A848MR88</accession>
<comment type="caution">
    <text evidence="1">The sequence shown here is derived from an EMBL/GenBank/DDBJ whole genome shotgun (WGS) entry which is preliminary data.</text>
</comment>
<dbReference type="GO" id="GO:0004386">
    <property type="term" value="F:helicase activity"/>
    <property type="evidence" value="ECO:0007669"/>
    <property type="project" value="UniProtKB-KW"/>
</dbReference>
<keyword evidence="1" id="KW-0378">Hydrolase</keyword>
<organism evidence="1 2">
    <name type="scientific">Rouxiella aceris</name>
    <dbReference type="NCBI Taxonomy" id="2703884"/>
    <lineage>
        <taxon>Bacteria</taxon>
        <taxon>Pseudomonadati</taxon>
        <taxon>Pseudomonadota</taxon>
        <taxon>Gammaproteobacteria</taxon>
        <taxon>Enterobacterales</taxon>
        <taxon>Yersiniaceae</taxon>
        <taxon>Rouxiella</taxon>
    </lineage>
</organism>
<name>A0A848MR88_9GAMM</name>
<protein>
    <submittedName>
        <fullName evidence="1">Primosomal protein N' (Replication factor Y) -superfamily II helicase</fullName>
    </submittedName>
</protein>
<gene>
    <name evidence="1" type="ORF">GW590_22030</name>
</gene>
<keyword evidence="1" id="KW-0347">Helicase</keyword>
<proteinExistence type="predicted"/>
<dbReference type="InterPro" id="IPR010807">
    <property type="entry name" value="YfgJ-like"/>
</dbReference>
<dbReference type="SUPFAM" id="SSF161187">
    <property type="entry name" value="YfgJ-like"/>
    <property type="match status" value="1"/>
</dbReference>
<evidence type="ECO:0000313" key="1">
    <source>
        <dbReference type="EMBL" id="NMP29531.1"/>
    </source>
</evidence>